<gene>
    <name evidence="2" type="ORF">C8P67_10775</name>
</gene>
<sequence length="250" mass="29330">MSIPQTVTCKNCQHQYIGNYCNMCRQSADTCRITWKEIVEHVLEVVFDVDKGFFHTVKEMMLRPGTTISEYLQGRRIAHFNPLMFLILLGGIASALYHLLHVNLIVEKVNFDSMDKTIPILAHKYFIIIAAIMLVYLTLTDFILYRQKKYTIPELFVSNCFQIGEILIFQILLLPFLYLQKYLNTAYALGIEIRYLVIILFFSYLFFARYQFYGARKNISLQLKIALQVIALYIIIDAIDPLHFIMEIRR</sequence>
<comment type="caution">
    <text evidence="2">The sequence shown here is derived from an EMBL/GenBank/DDBJ whole genome shotgun (WGS) entry which is preliminary data.</text>
</comment>
<dbReference type="OrthoDB" id="7446256at2"/>
<dbReference type="AlphaFoldDB" id="A0A3E0EIZ2"/>
<accession>A0A3E0EIZ2</accession>
<dbReference type="EMBL" id="QUNI01000007">
    <property type="protein sequence ID" value="REG98151.1"/>
    <property type="molecule type" value="Genomic_DNA"/>
</dbReference>
<feature type="transmembrane region" description="Helical" evidence="1">
    <location>
        <begin position="83"/>
        <end position="105"/>
    </location>
</feature>
<feature type="transmembrane region" description="Helical" evidence="1">
    <location>
        <begin position="219"/>
        <end position="236"/>
    </location>
</feature>
<keyword evidence="3" id="KW-1185">Reference proteome</keyword>
<keyword evidence="1" id="KW-0812">Transmembrane</keyword>
<dbReference type="Proteomes" id="UP000257136">
    <property type="component" value="Unassembled WGS sequence"/>
</dbReference>
<dbReference type="InterPro" id="IPR022134">
    <property type="entry name" value="DUF3667"/>
</dbReference>
<name>A0A3E0EIZ2_9FLAO</name>
<keyword evidence="1" id="KW-1133">Transmembrane helix</keyword>
<feature type="transmembrane region" description="Helical" evidence="1">
    <location>
        <begin position="125"/>
        <end position="144"/>
    </location>
</feature>
<keyword evidence="1" id="KW-0472">Membrane</keyword>
<proteinExistence type="predicted"/>
<evidence type="ECO:0000313" key="3">
    <source>
        <dbReference type="Proteomes" id="UP000257136"/>
    </source>
</evidence>
<evidence type="ECO:0000313" key="2">
    <source>
        <dbReference type="EMBL" id="REG98151.1"/>
    </source>
</evidence>
<organism evidence="2 3">
    <name type="scientific">Flavobacterium aquicola</name>
    <dbReference type="NCBI Taxonomy" id="1682742"/>
    <lineage>
        <taxon>Bacteria</taxon>
        <taxon>Pseudomonadati</taxon>
        <taxon>Bacteroidota</taxon>
        <taxon>Flavobacteriia</taxon>
        <taxon>Flavobacteriales</taxon>
        <taxon>Flavobacteriaceae</taxon>
        <taxon>Flavobacterium</taxon>
    </lineage>
</organism>
<feature type="transmembrane region" description="Helical" evidence="1">
    <location>
        <begin position="185"/>
        <end position="207"/>
    </location>
</feature>
<feature type="transmembrane region" description="Helical" evidence="1">
    <location>
        <begin position="156"/>
        <end position="179"/>
    </location>
</feature>
<reference evidence="2 3" key="1">
    <citation type="submission" date="2018-08" db="EMBL/GenBank/DDBJ databases">
        <title>Genomic Encyclopedia of Archaeal and Bacterial Type Strains, Phase II (KMG-II): from individual species to whole genera.</title>
        <authorList>
            <person name="Goeker M."/>
        </authorList>
    </citation>
    <scope>NUCLEOTIDE SEQUENCE [LARGE SCALE GENOMIC DNA]</scope>
    <source>
        <strain evidence="2 3">DSM 100880</strain>
    </source>
</reference>
<dbReference type="Pfam" id="PF12412">
    <property type="entry name" value="DUF3667"/>
    <property type="match status" value="1"/>
</dbReference>
<evidence type="ECO:0000256" key="1">
    <source>
        <dbReference type="SAM" id="Phobius"/>
    </source>
</evidence>
<dbReference type="RefSeq" id="WP_115813635.1">
    <property type="nucleotide sequence ID" value="NZ_QUNI01000007.1"/>
</dbReference>
<protein>
    <submittedName>
        <fullName evidence="2">Uncharacterized protein DUF3667</fullName>
    </submittedName>
</protein>